<dbReference type="InterPro" id="IPR050597">
    <property type="entry name" value="Cytochrome_c_Oxidase_Subunit"/>
</dbReference>
<keyword evidence="2 4" id="KW-0479">Metal-binding</keyword>
<dbReference type="SUPFAM" id="SSF46626">
    <property type="entry name" value="Cytochrome c"/>
    <property type="match status" value="1"/>
</dbReference>
<accession>A0A7T0C1V2</accession>
<dbReference type="InterPro" id="IPR036909">
    <property type="entry name" value="Cyt_c-like_dom_sf"/>
</dbReference>
<dbReference type="PANTHER" id="PTHR33751">
    <property type="entry name" value="CBB3-TYPE CYTOCHROME C OXIDASE SUBUNIT FIXP"/>
    <property type="match status" value="1"/>
</dbReference>
<organism evidence="7 8">
    <name type="scientific">Candidatus Nitrohelix vancouverensis</name>
    <dbReference type="NCBI Taxonomy" id="2705534"/>
    <lineage>
        <taxon>Bacteria</taxon>
        <taxon>Pseudomonadati</taxon>
        <taxon>Nitrospinota/Tectimicrobiota group</taxon>
        <taxon>Nitrospinota</taxon>
        <taxon>Nitrospinia</taxon>
        <taxon>Nitrospinales</taxon>
        <taxon>Nitrospinaceae</taxon>
        <taxon>Candidatus Nitrohelix</taxon>
    </lineage>
</organism>
<keyword evidence="1 4" id="KW-0349">Heme</keyword>
<dbReference type="EMBL" id="CP048620">
    <property type="protein sequence ID" value="QPJ64961.1"/>
    <property type="molecule type" value="Genomic_DNA"/>
</dbReference>
<dbReference type="PANTHER" id="PTHR33751:SF1">
    <property type="entry name" value="CBB3-TYPE CYTOCHROME C OXIDASE SUBUNIT FIXP"/>
    <property type="match status" value="1"/>
</dbReference>
<dbReference type="Pfam" id="PF13442">
    <property type="entry name" value="Cytochrome_CBB3"/>
    <property type="match status" value="1"/>
</dbReference>
<evidence type="ECO:0000256" key="5">
    <source>
        <dbReference type="SAM" id="SignalP"/>
    </source>
</evidence>
<evidence type="ECO:0000313" key="8">
    <source>
        <dbReference type="Proteomes" id="UP000594464"/>
    </source>
</evidence>
<name>A0A7T0C1V2_9BACT</name>
<keyword evidence="5" id="KW-0732">Signal</keyword>
<dbReference type="GO" id="GO:0020037">
    <property type="term" value="F:heme binding"/>
    <property type="evidence" value="ECO:0007669"/>
    <property type="project" value="InterPro"/>
</dbReference>
<reference evidence="8" key="1">
    <citation type="submission" date="2020-02" db="EMBL/GenBank/DDBJ databases">
        <title>Genomic and physiological characterization of two novel Nitrospinaceae genera.</title>
        <authorList>
            <person name="Mueller A.J."/>
            <person name="Jung M.-Y."/>
            <person name="Strachan C.R."/>
            <person name="Herbold C.W."/>
            <person name="Kirkegaard R.H."/>
            <person name="Daims H."/>
        </authorList>
    </citation>
    <scope>NUCLEOTIDE SEQUENCE [LARGE SCALE GENOMIC DNA]</scope>
</reference>
<feature type="signal peptide" evidence="5">
    <location>
        <begin position="1"/>
        <end position="23"/>
    </location>
</feature>
<evidence type="ECO:0000256" key="1">
    <source>
        <dbReference type="ARBA" id="ARBA00022617"/>
    </source>
</evidence>
<dbReference type="GO" id="GO:0009055">
    <property type="term" value="F:electron transfer activity"/>
    <property type="evidence" value="ECO:0007669"/>
    <property type="project" value="InterPro"/>
</dbReference>
<dbReference type="PROSITE" id="PS51007">
    <property type="entry name" value="CYTC"/>
    <property type="match status" value="1"/>
</dbReference>
<dbReference type="InterPro" id="IPR009056">
    <property type="entry name" value="Cyt_c-like_dom"/>
</dbReference>
<dbReference type="Proteomes" id="UP000594464">
    <property type="component" value="Chromosome"/>
</dbReference>
<evidence type="ECO:0000256" key="2">
    <source>
        <dbReference type="ARBA" id="ARBA00022723"/>
    </source>
</evidence>
<proteinExistence type="predicted"/>
<feature type="chain" id="PRO_5032752258" evidence="5">
    <location>
        <begin position="24"/>
        <end position="118"/>
    </location>
</feature>
<evidence type="ECO:0000256" key="3">
    <source>
        <dbReference type="ARBA" id="ARBA00023004"/>
    </source>
</evidence>
<sequence length="118" mass="13327">MPRLARLVLSLTAVLFLQSPALAETELEQGQRLFSKHCKVCHGEQGDGLTFAANALSPPPRNFLTETSRKELTRQRILESIQNGRKGTAMMPWKSVLTETEIQALASYIRIRLMEMKE</sequence>
<dbReference type="GO" id="GO:0046872">
    <property type="term" value="F:metal ion binding"/>
    <property type="evidence" value="ECO:0007669"/>
    <property type="project" value="UniProtKB-KW"/>
</dbReference>
<keyword evidence="3 4" id="KW-0408">Iron</keyword>
<dbReference type="Gene3D" id="1.10.760.10">
    <property type="entry name" value="Cytochrome c-like domain"/>
    <property type="match status" value="1"/>
</dbReference>
<gene>
    <name evidence="7" type="ORF">G3M78_06000</name>
</gene>
<evidence type="ECO:0000313" key="7">
    <source>
        <dbReference type="EMBL" id="QPJ64961.1"/>
    </source>
</evidence>
<dbReference type="KEGG" id="nva:G3M78_06000"/>
<evidence type="ECO:0000256" key="4">
    <source>
        <dbReference type="PROSITE-ProRule" id="PRU00433"/>
    </source>
</evidence>
<evidence type="ECO:0000259" key="6">
    <source>
        <dbReference type="PROSITE" id="PS51007"/>
    </source>
</evidence>
<dbReference type="AlphaFoldDB" id="A0A7T0C1V2"/>
<feature type="domain" description="Cytochrome c" evidence="6">
    <location>
        <begin position="25"/>
        <end position="113"/>
    </location>
</feature>
<protein>
    <submittedName>
        <fullName evidence="7">Cytochrome c</fullName>
    </submittedName>
</protein>